<organism evidence="1 2">
    <name type="scientific">Tychonema bourrellyi FEM_GT703</name>
    <dbReference type="NCBI Taxonomy" id="2040638"/>
    <lineage>
        <taxon>Bacteria</taxon>
        <taxon>Bacillati</taxon>
        <taxon>Cyanobacteriota</taxon>
        <taxon>Cyanophyceae</taxon>
        <taxon>Oscillatoriophycideae</taxon>
        <taxon>Oscillatoriales</taxon>
        <taxon>Microcoleaceae</taxon>
        <taxon>Tychonema</taxon>
    </lineage>
</organism>
<accession>A0A2G4EUX0</accession>
<keyword evidence="2" id="KW-1185">Reference proteome</keyword>
<sequence>MPIVTWQLWLARQLVAQCPLPWQKAQVKLTPGRVAQSFGSILAVLGTPARPPKLRGKSPGWLRGRKRRPRIRYPTVKKGFARPKKLNKKSP</sequence>
<protein>
    <submittedName>
        <fullName evidence="1">Uncharacterized protein</fullName>
    </submittedName>
</protein>
<reference evidence="1" key="1">
    <citation type="submission" date="2017-10" db="EMBL/GenBank/DDBJ databases">
        <title>Draft genome sequence of the planktic cyanobacteria Tychonema bourrellyi isolated from alpine lentic freshwater.</title>
        <authorList>
            <person name="Tett A."/>
            <person name="Armanini F."/>
            <person name="Asnicar F."/>
            <person name="Boscaini A."/>
            <person name="Pasolli E."/>
            <person name="Zolfo M."/>
            <person name="Donati C."/>
            <person name="Salmaso N."/>
            <person name="Segata N."/>
        </authorList>
    </citation>
    <scope>NUCLEOTIDE SEQUENCE</scope>
    <source>
        <strain evidence="1">FEM_GT703</strain>
    </source>
</reference>
<dbReference type="Proteomes" id="UP000226442">
    <property type="component" value="Unassembled WGS sequence"/>
</dbReference>
<name>A0A2G4EUX0_9CYAN</name>
<evidence type="ECO:0000313" key="1">
    <source>
        <dbReference type="EMBL" id="PHX53256.1"/>
    </source>
</evidence>
<dbReference type="EMBL" id="NXIB02000228">
    <property type="protein sequence ID" value="PHX53256.1"/>
    <property type="molecule type" value="Genomic_DNA"/>
</dbReference>
<comment type="caution">
    <text evidence="1">The sequence shown here is derived from an EMBL/GenBank/DDBJ whole genome shotgun (WGS) entry which is preliminary data.</text>
</comment>
<evidence type="ECO:0000313" key="2">
    <source>
        <dbReference type="Proteomes" id="UP000226442"/>
    </source>
</evidence>
<dbReference type="AlphaFoldDB" id="A0A2G4EUX0"/>
<proteinExistence type="predicted"/>
<gene>
    <name evidence="1" type="ORF">CP500_022445</name>
</gene>